<dbReference type="Pfam" id="PF00134">
    <property type="entry name" value="Cyclin_N"/>
    <property type="match status" value="1"/>
</dbReference>
<protein>
    <recommendedName>
        <fullName evidence="4">Cyclin-like domain-containing protein</fullName>
    </recommendedName>
</protein>
<keyword evidence="2" id="KW-0131">Cell cycle</keyword>
<dbReference type="SUPFAM" id="SSF47954">
    <property type="entry name" value="Cyclin-like"/>
    <property type="match status" value="1"/>
</dbReference>
<dbReference type="SMART" id="SM00385">
    <property type="entry name" value="CYCLIN"/>
    <property type="match status" value="1"/>
</dbReference>
<gene>
    <name evidence="5" type="ORF">CROS1312_LOCUS2017</name>
</gene>
<dbReference type="GO" id="GO:0051301">
    <property type="term" value="P:cell division"/>
    <property type="evidence" value="ECO:0007669"/>
    <property type="project" value="UniProtKB-KW"/>
</dbReference>
<reference evidence="5" key="1">
    <citation type="submission" date="2021-01" db="EMBL/GenBank/DDBJ databases">
        <authorList>
            <person name="Corre E."/>
            <person name="Pelletier E."/>
            <person name="Niang G."/>
            <person name="Scheremetjew M."/>
            <person name="Finn R."/>
            <person name="Kale V."/>
            <person name="Holt S."/>
            <person name="Cochrane G."/>
            <person name="Meng A."/>
            <person name="Brown T."/>
            <person name="Cohen L."/>
        </authorList>
    </citation>
    <scope>NUCLEOTIDE SEQUENCE</scope>
    <source>
        <strain evidence="5">RCC2335</strain>
    </source>
</reference>
<evidence type="ECO:0000256" key="2">
    <source>
        <dbReference type="ARBA" id="ARBA00023306"/>
    </source>
</evidence>
<name>A0A7S2X3S3_9CHLO</name>
<dbReference type="EMBL" id="HBHM01002563">
    <property type="protein sequence ID" value="CAD9722825.1"/>
    <property type="molecule type" value="Transcribed_RNA"/>
</dbReference>
<dbReference type="PANTHER" id="PTHR10177">
    <property type="entry name" value="CYCLINS"/>
    <property type="match status" value="1"/>
</dbReference>
<keyword evidence="3" id="KW-0195">Cyclin</keyword>
<evidence type="ECO:0000259" key="4">
    <source>
        <dbReference type="SMART" id="SM00385"/>
    </source>
</evidence>
<organism evidence="5">
    <name type="scientific">Chloropicon roscoffensis</name>
    <dbReference type="NCBI Taxonomy" id="1461544"/>
    <lineage>
        <taxon>Eukaryota</taxon>
        <taxon>Viridiplantae</taxon>
        <taxon>Chlorophyta</taxon>
        <taxon>Chloropicophyceae</taxon>
        <taxon>Chloropicales</taxon>
        <taxon>Chloropicaceae</taxon>
        <taxon>Chloropicon</taxon>
    </lineage>
</organism>
<accession>A0A7S2X3S3</accession>
<comment type="similarity">
    <text evidence="3">Belongs to the cyclin family.</text>
</comment>
<evidence type="ECO:0000256" key="1">
    <source>
        <dbReference type="ARBA" id="ARBA00022618"/>
    </source>
</evidence>
<dbReference type="Gene3D" id="1.10.472.10">
    <property type="entry name" value="Cyclin-like"/>
    <property type="match status" value="2"/>
</dbReference>
<dbReference type="InterPro" id="IPR039361">
    <property type="entry name" value="Cyclin"/>
</dbReference>
<sequence length="332" mass="36527">MFPTTHPSSILCCSENSTSLENIDMEESPRHHLGHGDDLAAPVVSFSGSPLDSAGFASVSPQDCRDALKAMQAKQGEFMPDATKIGSHGCDTFTHRKKVLTCMADLCQKLRFTDSTFFDAVNILDRFLGAQTGKLEEVLFPLIGVACVSIASKMSEVAVPSLRSLQGYMGADLPFNPGHIRKMEMGILSTLEWKMACVTPCTVLCYLVKMLRDSYDCISAEEAKVTYSGSMTALKKFVYSKEYVEYTAMEIAAAAVLRASLSSHQEMCCHDLMMQLEGGKKRSHDGTLANLCECMTNMESLDSMGPVYPQEYHNKRHISRSLSPTTPLGYYL</sequence>
<evidence type="ECO:0000256" key="3">
    <source>
        <dbReference type="RuleBase" id="RU000383"/>
    </source>
</evidence>
<dbReference type="AlphaFoldDB" id="A0A7S2X3S3"/>
<feature type="domain" description="Cyclin-like" evidence="4">
    <location>
        <begin position="101"/>
        <end position="189"/>
    </location>
</feature>
<dbReference type="InterPro" id="IPR036915">
    <property type="entry name" value="Cyclin-like_sf"/>
</dbReference>
<proteinExistence type="inferred from homology"/>
<keyword evidence="1" id="KW-0132">Cell division</keyword>
<dbReference type="InterPro" id="IPR013763">
    <property type="entry name" value="Cyclin-like_dom"/>
</dbReference>
<dbReference type="InterPro" id="IPR006671">
    <property type="entry name" value="Cyclin_N"/>
</dbReference>
<evidence type="ECO:0000313" key="5">
    <source>
        <dbReference type="EMBL" id="CAD9722825.1"/>
    </source>
</evidence>